<comment type="caution">
    <text evidence="6">The sequence shown here is derived from an EMBL/GenBank/DDBJ whole genome shotgun (WGS) entry which is preliminary data.</text>
</comment>
<evidence type="ECO:0000256" key="3">
    <source>
        <dbReference type="ARBA" id="ARBA00023163"/>
    </source>
</evidence>
<evidence type="ECO:0000313" key="7">
    <source>
        <dbReference type="Proteomes" id="UP001501624"/>
    </source>
</evidence>
<keyword evidence="1" id="KW-0805">Transcription regulation</keyword>
<evidence type="ECO:0000256" key="2">
    <source>
        <dbReference type="ARBA" id="ARBA00023125"/>
    </source>
</evidence>
<keyword evidence="7" id="KW-1185">Reference proteome</keyword>
<accession>A0ABP7HE47</accession>
<dbReference type="EMBL" id="BAABCM010000001">
    <property type="protein sequence ID" value="GAA3790040.1"/>
    <property type="molecule type" value="Genomic_DNA"/>
</dbReference>
<dbReference type="Pfam" id="PF01614">
    <property type="entry name" value="IclR_C"/>
    <property type="match status" value="1"/>
</dbReference>
<evidence type="ECO:0000259" key="4">
    <source>
        <dbReference type="PROSITE" id="PS51077"/>
    </source>
</evidence>
<sequence length="277" mass="29199">MPSQDAGRPNSVLGKAQLLLGAFESGAYQLGLTELSRRSGVPKASAYRLAQELVEWGLLERRGDCYQLGLRVFELGQRVPASAVLRAVARPALADLFAATRATIHLAVLDGGHVLFLEKVAGEANIHSHSRIGGRLPAPSTATGKVLLSAAPDLDKQLDRYRRAGLPHLTSRTVSSVDALHKQLVAVRAQGFALESEETMPGVGSLAVPVTGADGTVHAAVSTTAPVSRLVPRRLLPELRSAAATIARALDRALLTASEVRNEPFTVAPAPVKRVAG</sequence>
<gene>
    <name evidence="6" type="ORF">GCM10022380_03020</name>
</gene>
<reference evidence="7" key="1">
    <citation type="journal article" date="2019" name="Int. J. Syst. Evol. Microbiol.">
        <title>The Global Catalogue of Microorganisms (GCM) 10K type strain sequencing project: providing services to taxonomists for standard genome sequencing and annotation.</title>
        <authorList>
            <consortium name="The Broad Institute Genomics Platform"/>
            <consortium name="The Broad Institute Genome Sequencing Center for Infectious Disease"/>
            <person name="Wu L."/>
            <person name="Ma J."/>
        </authorList>
    </citation>
    <scope>NUCLEOTIDE SEQUENCE [LARGE SCALE GENOMIC DNA]</scope>
    <source>
        <strain evidence="7">JCM 17017</strain>
    </source>
</reference>
<keyword evidence="2" id="KW-0238">DNA-binding</keyword>
<keyword evidence="3" id="KW-0804">Transcription</keyword>
<dbReference type="PANTHER" id="PTHR30136">
    <property type="entry name" value="HELIX-TURN-HELIX TRANSCRIPTIONAL REGULATOR, ICLR FAMILY"/>
    <property type="match status" value="1"/>
</dbReference>
<proteinExistence type="predicted"/>
<dbReference type="InterPro" id="IPR005471">
    <property type="entry name" value="Tscrpt_reg_IclR_N"/>
</dbReference>
<dbReference type="InterPro" id="IPR029016">
    <property type="entry name" value="GAF-like_dom_sf"/>
</dbReference>
<dbReference type="SUPFAM" id="SSF55781">
    <property type="entry name" value="GAF domain-like"/>
    <property type="match status" value="1"/>
</dbReference>
<dbReference type="SUPFAM" id="SSF46785">
    <property type="entry name" value="Winged helix' DNA-binding domain"/>
    <property type="match status" value="1"/>
</dbReference>
<dbReference type="Pfam" id="PF09339">
    <property type="entry name" value="HTH_IclR"/>
    <property type="match status" value="1"/>
</dbReference>
<evidence type="ECO:0000313" key="6">
    <source>
        <dbReference type="EMBL" id="GAA3790040.1"/>
    </source>
</evidence>
<dbReference type="PROSITE" id="PS51077">
    <property type="entry name" value="HTH_ICLR"/>
    <property type="match status" value="1"/>
</dbReference>
<dbReference type="InterPro" id="IPR036390">
    <property type="entry name" value="WH_DNA-bd_sf"/>
</dbReference>
<feature type="domain" description="IclR-ED" evidence="5">
    <location>
        <begin position="71"/>
        <end position="256"/>
    </location>
</feature>
<dbReference type="SMART" id="SM00346">
    <property type="entry name" value="HTH_ICLR"/>
    <property type="match status" value="1"/>
</dbReference>
<dbReference type="PANTHER" id="PTHR30136:SF24">
    <property type="entry name" value="HTH-TYPE TRANSCRIPTIONAL REPRESSOR ALLR"/>
    <property type="match status" value="1"/>
</dbReference>
<evidence type="ECO:0000256" key="1">
    <source>
        <dbReference type="ARBA" id="ARBA00023015"/>
    </source>
</evidence>
<organism evidence="6 7">
    <name type="scientific">Amycolatopsis tucumanensis</name>
    <dbReference type="NCBI Taxonomy" id="401106"/>
    <lineage>
        <taxon>Bacteria</taxon>
        <taxon>Bacillati</taxon>
        <taxon>Actinomycetota</taxon>
        <taxon>Actinomycetes</taxon>
        <taxon>Pseudonocardiales</taxon>
        <taxon>Pseudonocardiaceae</taxon>
        <taxon>Amycolatopsis</taxon>
    </lineage>
</organism>
<dbReference type="PROSITE" id="PS51078">
    <property type="entry name" value="ICLR_ED"/>
    <property type="match status" value="1"/>
</dbReference>
<dbReference type="Proteomes" id="UP001501624">
    <property type="component" value="Unassembled WGS sequence"/>
</dbReference>
<name>A0ABP7HE47_9PSEU</name>
<dbReference type="RefSeq" id="WP_237335192.1">
    <property type="nucleotide sequence ID" value="NZ_BAABCM010000001.1"/>
</dbReference>
<dbReference type="InterPro" id="IPR050707">
    <property type="entry name" value="HTH_MetabolicPath_Reg"/>
</dbReference>
<dbReference type="InterPro" id="IPR036388">
    <property type="entry name" value="WH-like_DNA-bd_sf"/>
</dbReference>
<evidence type="ECO:0000259" key="5">
    <source>
        <dbReference type="PROSITE" id="PS51078"/>
    </source>
</evidence>
<protein>
    <submittedName>
        <fullName evidence="6">IclR family transcriptional regulator</fullName>
    </submittedName>
</protein>
<feature type="domain" description="HTH iclR-type" evidence="4">
    <location>
        <begin position="10"/>
        <end position="70"/>
    </location>
</feature>
<dbReference type="InterPro" id="IPR014757">
    <property type="entry name" value="Tscrpt_reg_IclR_C"/>
</dbReference>
<dbReference type="Gene3D" id="3.30.450.40">
    <property type="match status" value="1"/>
</dbReference>
<dbReference type="Gene3D" id="1.10.10.10">
    <property type="entry name" value="Winged helix-like DNA-binding domain superfamily/Winged helix DNA-binding domain"/>
    <property type="match status" value="1"/>
</dbReference>